<keyword evidence="4 9" id="KW-0963">Cytoplasm</keyword>
<evidence type="ECO:0000256" key="3">
    <source>
        <dbReference type="ARBA" id="ARBA00009948"/>
    </source>
</evidence>
<comment type="caution">
    <text evidence="9">Lacks conserved residue(s) required for the propagation of feature annotation.</text>
</comment>
<reference evidence="11 12" key="1">
    <citation type="submission" date="2018-04" db="EMBL/GenBank/DDBJ databases">
        <title>Camelliibacillus theae gen. nov., sp. nov., isolated from Pu'er tea.</title>
        <authorList>
            <person name="Niu L."/>
        </authorList>
    </citation>
    <scope>NUCLEOTIDE SEQUENCE [LARGE SCALE GENOMIC DNA]</scope>
    <source>
        <strain evidence="11 12">T8</strain>
    </source>
</reference>
<dbReference type="HAMAP" id="MF_00210">
    <property type="entry name" value="EPSP_synth"/>
    <property type="match status" value="1"/>
</dbReference>
<evidence type="ECO:0000313" key="12">
    <source>
        <dbReference type="Proteomes" id="UP000245998"/>
    </source>
</evidence>
<organism evidence="11 12">
    <name type="scientific">Pueribacillus theae</name>
    <dbReference type="NCBI Taxonomy" id="2171751"/>
    <lineage>
        <taxon>Bacteria</taxon>
        <taxon>Bacillati</taxon>
        <taxon>Bacillota</taxon>
        <taxon>Bacilli</taxon>
        <taxon>Bacillales</taxon>
        <taxon>Bacillaceae</taxon>
        <taxon>Pueribacillus</taxon>
    </lineage>
</organism>
<name>A0A2U1K4N7_9BACI</name>
<dbReference type="GO" id="GO:0005737">
    <property type="term" value="C:cytoplasm"/>
    <property type="evidence" value="ECO:0007669"/>
    <property type="project" value="UniProtKB-SubCell"/>
</dbReference>
<feature type="binding site" evidence="9">
    <location>
        <position position="94"/>
    </location>
    <ligand>
        <name>phosphoenolpyruvate</name>
        <dbReference type="ChEBI" id="CHEBI:58702"/>
    </ligand>
</feature>
<dbReference type="GO" id="GO:0003866">
    <property type="term" value="F:3-phosphoshikimate 1-carboxyvinyltransferase activity"/>
    <property type="evidence" value="ECO:0007669"/>
    <property type="project" value="UniProtKB-UniRule"/>
</dbReference>
<feature type="binding site" evidence="9">
    <location>
        <position position="388"/>
    </location>
    <ligand>
        <name>phosphoenolpyruvate</name>
        <dbReference type="ChEBI" id="CHEBI:58702"/>
    </ligand>
</feature>
<comment type="function">
    <text evidence="1 9">Catalyzes the transfer of the enolpyruvyl moiety of phosphoenolpyruvate (PEP) to the 5-hydroxyl of shikimate-3-phosphate (S3P) to produce enolpyruvyl shikimate-3-phosphate and inorganic phosphate.</text>
</comment>
<dbReference type="AlphaFoldDB" id="A0A2U1K4N7"/>
<comment type="catalytic activity">
    <reaction evidence="8">
        <text>3-phosphoshikimate + phosphoenolpyruvate = 5-O-(1-carboxyvinyl)-3-phosphoshikimate + phosphate</text>
        <dbReference type="Rhea" id="RHEA:21256"/>
        <dbReference type="ChEBI" id="CHEBI:43474"/>
        <dbReference type="ChEBI" id="CHEBI:57701"/>
        <dbReference type="ChEBI" id="CHEBI:58702"/>
        <dbReference type="ChEBI" id="CHEBI:145989"/>
        <dbReference type="EC" id="2.5.1.19"/>
    </reaction>
    <physiologicalReaction direction="left-to-right" evidence="8">
        <dbReference type="Rhea" id="RHEA:21257"/>
    </physiologicalReaction>
</comment>
<feature type="binding site" evidence="9">
    <location>
        <position position="315"/>
    </location>
    <ligand>
        <name>3-phosphoshikimate</name>
        <dbReference type="ChEBI" id="CHEBI:145989"/>
    </ligand>
</feature>
<feature type="binding site" evidence="9">
    <location>
        <position position="27"/>
    </location>
    <ligand>
        <name>3-phosphoshikimate</name>
        <dbReference type="ChEBI" id="CHEBI:145989"/>
    </ligand>
</feature>
<dbReference type="OrthoDB" id="9809920at2"/>
<feature type="binding site" evidence="9">
    <location>
        <position position="169"/>
    </location>
    <ligand>
        <name>phosphoenolpyruvate</name>
        <dbReference type="ChEBI" id="CHEBI:58702"/>
    </ligand>
</feature>
<dbReference type="PROSITE" id="PS00885">
    <property type="entry name" value="EPSP_SYNTHASE_2"/>
    <property type="match status" value="1"/>
</dbReference>
<evidence type="ECO:0000256" key="9">
    <source>
        <dbReference type="HAMAP-Rule" id="MF_00210"/>
    </source>
</evidence>
<keyword evidence="6 9" id="KW-0808">Transferase</keyword>
<dbReference type="GO" id="GO:0009073">
    <property type="term" value="P:aromatic amino acid family biosynthetic process"/>
    <property type="evidence" value="ECO:0007669"/>
    <property type="project" value="UniProtKB-KW"/>
</dbReference>
<keyword evidence="5 9" id="KW-0028">Amino-acid biosynthesis</keyword>
<feature type="binding site" evidence="9">
    <location>
        <position position="169"/>
    </location>
    <ligand>
        <name>3-phosphoshikimate</name>
        <dbReference type="ChEBI" id="CHEBI:145989"/>
    </ligand>
</feature>
<dbReference type="EC" id="2.5.1.19" evidence="9"/>
<dbReference type="RefSeq" id="WP_116553996.1">
    <property type="nucleotide sequence ID" value="NZ_QCZG01000009.1"/>
</dbReference>
<dbReference type="InterPro" id="IPR023193">
    <property type="entry name" value="EPSP_synthase_CS"/>
</dbReference>
<accession>A0A2U1K4N7</accession>
<feature type="binding site" evidence="9">
    <location>
        <position position="167"/>
    </location>
    <ligand>
        <name>3-phosphoshikimate</name>
        <dbReference type="ChEBI" id="CHEBI:145989"/>
    </ligand>
</feature>
<feature type="binding site" evidence="9">
    <location>
        <position position="22"/>
    </location>
    <ligand>
        <name>3-phosphoshikimate</name>
        <dbReference type="ChEBI" id="CHEBI:145989"/>
    </ligand>
</feature>
<evidence type="ECO:0000259" key="10">
    <source>
        <dbReference type="Pfam" id="PF00275"/>
    </source>
</evidence>
<comment type="similarity">
    <text evidence="3 9">Belongs to the EPSP synthase family.</text>
</comment>
<dbReference type="Gene3D" id="3.65.10.10">
    <property type="entry name" value="Enolpyruvate transferase domain"/>
    <property type="match status" value="2"/>
</dbReference>
<evidence type="ECO:0000256" key="1">
    <source>
        <dbReference type="ARBA" id="ARBA00002174"/>
    </source>
</evidence>
<dbReference type="SUPFAM" id="SSF55205">
    <property type="entry name" value="EPT/RTPC-like"/>
    <property type="match status" value="1"/>
</dbReference>
<dbReference type="CDD" id="cd01556">
    <property type="entry name" value="EPSP_synthase"/>
    <property type="match status" value="1"/>
</dbReference>
<evidence type="ECO:0000256" key="2">
    <source>
        <dbReference type="ARBA" id="ARBA00004811"/>
    </source>
</evidence>
<comment type="subcellular location">
    <subcellularLocation>
        <location evidence="9">Cytoplasm</location>
    </subcellularLocation>
</comment>
<feature type="active site" description="Proton acceptor" evidence="9">
    <location>
        <position position="315"/>
    </location>
</feature>
<dbReference type="PIRSF" id="PIRSF000505">
    <property type="entry name" value="EPSPS"/>
    <property type="match status" value="1"/>
</dbReference>
<feature type="binding site" evidence="9">
    <location>
        <position position="342"/>
    </location>
    <ligand>
        <name>3-phosphoshikimate</name>
        <dbReference type="ChEBI" id="CHEBI:145989"/>
    </ligand>
</feature>
<comment type="caution">
    <text evidence="11">The sequence shown here is derived from an EMBL/GenBank/DDBJ whole genome shotgun (WGS) entry which is preliminary data.</text>
</comment>
<keyword evidence="12" id="KW-1185">Reference proteome</keyword>
<evidence type="ECO:0000256" key="6">
    <source>
        <dbReference type="ARBA" id="ARBA00022679"/>
    </source>
</evidence>
<evidence type="ECO:0000256" key="8">
    <source>
        <dbReference type="ARBA" id="ARBA00044633"/>
    </source>
</evidence>
<dbReference type="PANTHER" id="PTHR21090">
    <property type="entry name" value="AROM/DEHYDROQUINATE SYNTHASE"/>
    <property type="match status" value="1"/>
</dbReference>
<evidence type="ECO:0000256" key="4">
    <source>
        <dbReference type="ARBA" id="ARBA00022490"/>
    </source>
</evidence>
<dbReference type="Pfam" id="PF00275">
    <property type="entry name" value="EPSP_synthase"/>
    <property type="match status" value="1"/>
</dbReference>
<dbReference type="GO" id="GO:0009423">
    <property type="term" value="P:chorismate biosynthetic process"/>
    <property type="evidence" value="ECO:0007669"/>
    <property type="project" value="UniProtKB-UniRule"/>
</dbReference>
<keyword evidence="7 9" id="KW-0057">Aromatic amino acid biosynthesis</keyword>
<feature type="binding site" evidence="9">
    <location>
        <position position="22"/>
    </location>
    <ligand>
        <name>phosphoenolpyruvate</name>
        <dbReference type="ChEBI" id="CHEBI:58702"/>
    </ligand>
</feature>
<dbReference type="GO" id="GO:0008652">
    <property type="term" value="P:amino acid biosynthetic process"/>
    <property type="evidence" value="ECO:0007669"/>
    <property type="project" value="UniProtKB-KW"/>
</dbReference>
<dbReference type="InterPro" id="IPR006264">
    <property type="entry name" value="EPSP_synthase"/>
</dbReference>
<proteinExistence type="inferred from homology"/>
<comment type="pathway">
    <text evidence="2 9">Metabolic intermediate biosynthesis; chorismate biosynthesis; chorismate from D-erythrose 4-phosphate and phosphoenolpyruvate: step 6/7.</text>
</comment>
<comment type="subunit">
    <text evidence="9">Monomer.</text>
</comment>
<dbReference type="FunFam" id="3.65.10.10:FF:000005">
    <property type="entry name" value="3-phosphoshikimate 1-carboxyvinyltransferase"/>
    <property type="match status" value="1"/>
</dbReference>
<gene>
    <name evidence="9 11" type="primary">aroA</name>
    <name evidence="11" type="ORF">DCC39_06045</name>
</gene>
<evidence type="ECO:0000256" key="7">
    <source>
        <dbReference type="ARBA" id="ARBA00023141"/>
    </source>
</evidence>
<dbReference type="Proteomes" id="UP000245998">
    <property type="component" value="Unassembled WGS sequence"/>
</dbReference>
<dbReference type="EMBL" id="QCZG01000009">
    <property type="protein sequence ID" value="PWA12362.1"/>
    <property type="molecule type" value="Genomic_DNA"/>
</dbReference>
<dbReference type="InterPro" id="IPR013792">
    <property type="entry name" value="RNA3'P_cycl/enolpyr_Trfase_a/b"/>
</dbReference>
<feature type="domain" description="Enolpyruvate transferase" evidence="10">
    <location>
        <begin position="9"/>
        <end position="423"/>
    </location>
</feature>
<dbReference type="InterPro" id="IPR036968">
    <property type="entry name" value="Enolpyruvate_Tfrase_sf"/>
</dbReference>
<protein>
    <recommendedName>
        <fullName evidence="9">3-phosphoshikimate 1-carboxyvinyltransferase</fullName>
        <ecNumber evidence="9">2.5.1.19</ecNumber>
    </recommendedName>
    <alternativeName>
        <fullName evidence="9">5-enolpyruvylshikimate-3-phosphate synthase</fullName>
        <shortName evidence="9">EPSP synthase</shortName>
        <shortName evidence="9">EPSPS</shortName>
    </alternativeName>
</protein>
<sequence>MGKRLSPANQPLQGELKVPGDKSISHRSIMLGAVANGTTTIKGFLPGEDCINTIKCFKKLGVPIEIEKEDVIVVGNGFEGLQEPNDVLYVGNSGTLNRLLLGLLAGRPFHSVLYGDESIASRPMDRVAKPLRQMGAVIDGRKNGSYPPISVRGGNLKGIEYESPVASAQVKSAILLAGLQANGVTTITEPALSRDHTERMLTAFGVELKRENTTVSLEGNQRLHGTNIQVPADISSAAFFIVTALITKDSELTLTDVGMNPTRSGIVDALLAMGANITMLNERQINGEPVADLHIKSSPLKNIEINGELIPRLIDEIPILALAATQAEGKMVISDAEELKVKETNRIDAVVNQLRLLGANIEATEDGMIIEGRTNLHGGTVDSLGDHRIGMMLAIASLVASGEVVLQNEGCISISYPDFFPDLANLKNN</sequence>
<feature type="binding site" evidence="9">
    <location>
        <position position="346"/>
    </location>
    <ligand>
        <name>phosphoenolpyruvate</name>
        <dbReference type="ChEBI" id="CHEBI:58702"/>
    </ligand>
</feature>
<dbReference type="InterPro" id="IPR001986">
    <property type="entry name" value="Enolpyruvate_Tfrase_dom"/>
</dbReference>
<dbReference type="NCBIfam" id="TIGR01356">
    <property type="entry name" value="aroA"/>
    <property type="match status" value="1"/>
</dbReference>
<dbReference type="UniPathway" id="UPA00053">
    <property type="reaction ID" value="UER00089"/>
</dbReference>
<dbReference type="PANTHER" id="PTHR21090:SF5">
    <property type="entry name" value="PENTAFUNCTIONAL AROM POLYPEPTIDE"/>
    <property type="match status" value="1"/>
</dbReference>
<dbReference type="FunFam" id="3.65.10.10:FF:000006">
    <property type="entry name" value="3-phosphoshikimate 1-carboxyvinyltransferase"/>
    <property type="match status" value="1"/>
</dbReference>
<feature type="binding site" evidence="9">
    <location>
        <position position="122"/>
    </location>
    <ligand>
        <name>phosphoenolpyruvate</name>
        <dbReference type="ChEBI" id="CHEBI:58702"/>
    </ligand>
</feature>
<evidence type="ECO:0000313" key="11">
    <source>
        <dbReference type="EMBL" id="PWA12362.1"/>
    </source>
</evidence>
<evidence type="ECO:0000256" key="5">
    <source>
        <dbReference type="ARBA" id="ARBA00022605"/>
    </source>
</evidence>
<feature type="binding site" evidence="9">
    <location>
        <position position="23"/>
    </location>
    <ligand>
        <name>3-phosphoshikimate</name>
        <dbReference type="ChEBI" id="CHEBI:145989"/>
    </ligand>
</feature>